<protein>
    <submittedName>
        <fullName evidence="2">Uncharacterized protein</fullName>
    </submittedName>
</protein>
<evidence type="ECO:0000313" key="2">
    <source>
        <dbReference type="EMBL" id="KKQ78114.1"/>
    </source>
</evidence>
<reference evidence="2 3" key="1">
    <citation type="journal article" date="2015" name="Nature">
        <title>rRNA introns, odd ribosomes, and small enigmatic genomes across a large radiation of phyla.</title>
        <authorList>
            <person name="Brown C.T."/>
            <person name="Hug L.A."/>
            <person name="Thomas B.C."/>
            <person name="Sharon I."/>
            <person name="Castelle C.J."/>
            <person name="Singh A."/>
            <person name="Wilkins M.J."/>
            <person name="Williams K.H."/>
            <person name="Banfield J.F."/>
        </authorList>
    </citation>
    <scope>NUCLEOTIDE SEQUENCE [LARGE SCALE GENOMIC DNA]</scope>
</reference>
<evidence type="ECO:0000256" key="1">
    <source>
        <dbReference type="SAM" id="Coils"/>
    </source>
</evidence>
<dbReference type="AlphaFoldDB" id="A0A0G0MWU1"/>
<name>A0A0G0MWU1_9BACT</name>
<feature type="coiled-coil region" evidence="1">
    <location>
        <begin position="72"/>
        <end position="107"/>
    </location>
</feature>
<comment type="caution">
    <text evidence="2">The sequence shown here is derived from an EMBL/GenBank/DDBJ whole genome shotgun (WGS) entry which is preliminary data.</text>
</comment>
<organism evidence="2 3">
    <name type="scientific">Candidatus Daviesbacteria bacterium GW2011_GWF2_38_6</name>
    <dbReference type="NCBI Taxonomy" id="1618432"/>
    <lineage>
        <taxon>Bacteria</taxon>
        <taxon>Candidatus Daviesiibacteriota</taxon>
    </lineage>
</organism>
<sequence>MKQFYAHLIEIESIVVELDKMNLSDAQKLHLTSLIDSSLHHTILDAVLSQLEDSDKKVFLNHLREDDHGKIWQLLNEKIDNIEDKIKKTADNLIKEMHKDMKKAKEK</sequence>
<dbReference type="EMBL" id="LBVC01000029">
    <property type="protein sequence ID" value="KKQ78114.1"/>
    <property type="molecule type" value="Genomic_DNA"/>
</dbReference>
<evidence type="ECO:0000313" key="3">
    <source>
        <dbReference type="Proteomes" id="UP000034324"/>
    </source>
</evidence>
<gene>
    <name evidence="2" type="ORF">US99_C0029G0008</name>
</gene>
<keyword evidence="1" id="KW-0175">Coiled coil</keyword>
<dbReference type="Proteomes" id="UP000034324">
    <property type="component" value="Unassembled WGS sequence"/>
</dbReference>
<proteinExistence type="predicted"/>
<accession>A0A0G0MWU1</accession>